<dbReference type="InterPro" id="IPR005174">
    <property type="entry name" value="KIB1-4_b-propeller"/>
</dbReference>
<keyword evidence="4" id="KW-1185">Reference proteome</keyword>
<feature type="non-terminal residue" evidence="3">
    <location>
        <position position="1"/>
    </location>
</feature>
<dbReference type="SUPFAM" id="SSF50965">
    <property type="entry name" value="Galactose oxidase, central domain"/>
    <property type="match status" value="1"/>
</dbReference>
<dbReference type="Pfam" id="PF03478">
    <property type="entry name" value="Beta-prop_KIB1-4"/>
    <property type="match status" value="1"/>
</dbReference>
<feature type="compositionally biased region" description="Polar residues" evidence="1">
    <location>
        <begin position="1"/>
        <end position="14"/>
    </location>
</feature>
<accession>A0A5J9TN70</accession>
<feature type="domain" description="KIB1-4 beta-propeller" evidence="2">
    <location>
        <begin position="137"/>
        <end position="383"/>
    </location>
</feature>
<dbReference type="EMBL" id="RWGY01000039">
    <property type="protein sequence ID" value="TVU12812.1"/>
    <property type="molecule type" value="Genomic_DNA"/>
</dbReference>
<evidence type="ECO:0000259" key="2">
    <source>
        <dbReference type="Pfam" id="PF03478"/>
    </source>
</evidence>
<protein>
    <recommendedName>
        <fullName evidence="2">KIB1-4 beta-propeller domain-containing protein</fullName>
    </recommendedName>
</protein>
<dbReference type="InterPro" id="IPR050942">
    <property type="entry name" value="F-box_BR-signaling"/>
</dbReference>
<proteinExistence type="predicted"/>
<dbReference type="OrthoDB" id="642536at2759"/>
<dbReference type="Gramene" id="TVU12812">
    <property type="protein sequence ID" value="TVU12812"/>
    <property type="gene ID" value="EJB05_46473"/>
</dbReference>
<evidence type="ECO:0000313" key="4">
    <source>
        <dbReference type="Proteomes" id="UP000324897"/>
    </source>
</evidence>
<dbReference type="PANTHER" id="PTHR44259:SF114">
    <property type="entry name" value="OS06G0707300 PROTEIN"/>
    <property type="match status" value="1"/>
</dbReference>
<sequence length="424" mass="45651">MQATNAGVTAASSPGATSTDAADGAGSSMLIISDAADGPVAELPLHLTEKILYCISPLESGRLATVCKSWAATVSARLAMPIPALYVSTPPDITTDRRGLVVSVTLDGSSPSATRTPSRVQWSDTNVLDSIGATPSGHVAFATGLWNDNVTLVNPVTGAVETIDVGSPALNQHQSHVLAAGPGDSCDSLFGVDDRTLFLWRRQACGGEKEAWSRCAVLAMMGHNHIATAVECNGCFYLLHVNGCLSRIDTAEPPPLKMRMIPVASLMHQMAYLSMKDEGRMLVCDGEVLFVRQRPVSACDYRASFTVDGFEVFRLDVKEQRWAKVDQLPADRAIFVSPGSSFAVRASEVEGCMSNCIYFVGKKPYYSYYWGGDTGGESLWGVYSMKDRRVLFENAVTEPGRNTNAVWFLPRVSLAKSASYHKFG</sequence>
<dbReference type="InterPro" id="IPR011043">
    <property type="entry name" value="Gal_Oxase/kelch_b-propeller"/>
</dbReference>
<reference evidence="3 4" key="1">
    <citation type="journal article" date="2019" name="Sci. Rep.">
        <title>A high-quality genome of Eragrostis curvula grass provides insights into Poaceae evolution and supports new strategies to enhance forage quality.</title>
        <authorList>
            <person name="Carballo J."/>
            <person name="Santos B.A.C.M."/>
            <person name="Zappacosta D."/>
            <person name="Garbus I."/>
            <person name="Selva J.P."/>
            <person name="Gallo C.A."/>
            <person name="Diaz A."/>
            <person name="Albertini E."/>
            <person name="Caccamo M."/>
            <person name="Echenique V."/>
        </authorList>
    </citation>
    <scope>NUCLEOTIDE SEQUENCE [LARGE SCALE GENOMIC DNA]</scope>
    <source>
        <strain evidence="4">cv. Victoria</strain>
        <tissue evidence="3">Leaf</tissue>
    </source>
</reference>
<feature type="region of interest" description="Disordered" evidence="1">
    <location>
        <begin position="1"/>
        <end position="20"/>
    </location>
</feature>
<dbReference type="AlphaFoldDB" id="A0A5J9TN70"/>
<gene>
    <name evidence="3" type="ORF">EJB05_46473</name>
</gene>
<name>A0A5J9TN70_9POAL</name>
<comment type="caution">
    <text evidence="3">The sequence shown here is derived from an EMBL/GenBank/DDBJ whole genome shotgun (WGS) entry which is preliminary data.</text>
</comment>
<evidence type="ECO:0000313" key="3">
    <source>
        <dbReference type="EMBL" id="TVU12812.1"/>
    </source>
</evidence>
<dbReference type="PANTHER" id="PTHR44259">
    <property type="entry name" value="OS07G0183000 PROTEIN-RELATED"/>
    <property type="match status" value="1"/>
</dbReference>
<evidence type="ECO:0000256" key="1">
    <source>
        <dbReference type="SAM" id="MobiDB-lite"/>
    </source>
</evidence>
<organism evidence="3 4">
    <name type="scientific">Eragrostis curvula</name>
    <name type="common">weeping love grass</name>
    <dbReference type="NCBI Taxonomy" id="38414"/>
    <lineage>
        <taxon>Eukaryota</taxon>
        <taxon>Viridiplantae</taxon>
        <taxon>Streptophyta</taxon>
        <taxon>Embryophyta</taxon>
        <taxon>Tracheophyta</taxon>
        <taxon>Spermatophyta</taxon>
        <taxon>Magnoliopsida</taxon>
        <taxon>Liliopsida</taxon>
        <taxon>Poales</taxon>
        <taxon>Poaceae</taxon>
        <taxon>PACMAD clade</taxon>
        <taxon>Chloridoideae</taxon>
        <taxon>Eragrostideae</taxon>
        <taxon>Eragrostidinae</taxon>
        <taxon>Eragrostis</taxon>
    </lineage>
</organism>
<dbReference type="SUPFAM" id="SSF81383">
    <property type="entry name" value="F-box domain"/>
    <property type="match status" value="1"/>
</dbReference>
<dbReference type="InterPro" id="IPR036047">
    <property type="entry name" value="F-box-like_dom_sf"/>
</dbReference>
<dbReference type="Proteomes" id="UP000324897">
    <property type="component" value="Chromosome 3"/>
</dbReference>